<dbReference type="PANTHER" id="PTHR34700:SF4">
    <property type="entry name" value="PHAGE-LIKE ELEMENT PBSX PROTEIN XKDP"/>
    <property type="match status" value="1"/>
</dbReference>
<dbReference type="InterPro" id="IPR018392">
    <property type="entry name" value="LysM"/>
</dbReference>
<feature type="domain" description="LysM" evidence="2">
    <location>
        <begin position="61"/>
        <end position="108"/>
    </location>
</feature>
<sequence length="258" mass="25877">MAKHRAPRYVRTKKALSRVPVAAGATAVGLGVLSSPAQAGTAAPAAAPVTVAEQPSTAPGGEYTVARGDTVAKIAAAHGQSWRDLYERNVGIIGGNPDLITPGQVLVVSGTEQAAPAPAAPAPSAGSAAPVAALTGTALAKITNSAGGVQPHAQAAANTVVANVPGVAGITIGGTRASATDPKGHPSGRALDYMVMSNAALGQAIAQYHVANWDALGVEYVIWQQKILTSPGGAWKAMENRGSATANHMDHVHVNYRG</sequence>
<dbReference type="STRING" id="504800.SAMN04488085_113128"/>
<protein>
    <submittedName>
        <fullName evidence="3">LysM domain-containing protein</fullName>
    </submittedName>
</protein>
<keyword evidence="4" id="KW-1185">Reference proteome</keyword>
<dbReference type="InterPro" id="IPR036779">
    <property type="entry name" value="LysM_dom_sf"/>
</dbReference>
<dbReference type="Gene3D" id="3.10.350.10">
    <property type="entry name" value="LysM domain"/>
    <property type="match status" value="1"/>
</dbReference>
<dbReference type="InterPro" id="IPR052196">
    <property type="entry name" value="Bact_Kbp"/>
</dbReference>
<feature type="chain" id="PRO_5011716490" evidence="1">
    <location>
        <begin position="40"/>
        <end position="258"/>
    </location>
</feature>
<dbReference type="SMART" id="SM00257">
    <property type="entry name" value="LysM"/>
    <property type="match status" value="1"/>
</dbReference>
<keyword evidence="1" id="KW-0732">Signal</keyword>
<dbReference type="RefSeq" id="WP_091328044.1">
    <property type="nucleotide sequence ID" value="NZ_FOSW01000013.1"/>
</dbReference>
<dbReference type="AlphaFoldDB" id="A0A1I4ITX6"/>
<dbReference type="Pfam" id="PF26571">
    <property type="entry name" value="VldE"/>
    <property type="match status" value="1"/>
</dbReference>
<dbReference type="InParanoid" id="A0A1I4ITX6"/>
<dbReference type="InterPro" id="IPR058593">
    <property type="entry name" value="ARB_07466-like_C"/>
</dbReference>
<dbReference type="CDD" id="cd00118">
    <property type="entry name" value="LysM"/>
    <property type="match status" value="1"/>
</dbReference>
<dbReference type="OrthoDB" id="2989771at2"/>
<dbReference type="Proteomes" id="UP000199152">
    <property type="component" value="Unassembled WGS sequence"/>
</dbReference>
<evidence type="ECO:0000313" key="4">
    <source>
        <dbReference type="Proteomes" id="UP000199152"/>
    </source>
</evidence>
<evidence type="ECO:0000256" key="1">
    <source>
        <dbReference type="SAM" id="SignalP"/>
    </source>
</evidence>
<evidence type="ECO:0000259" key="2">
    <source>
        <dbReference type="PROSITE" id="PS51782"/>
    </source>
</evidence>
<proteinExistence type="predicted"/>
<feature type="signal peptide" evidence="1">
    <location>
        <begin position="1"/>
        <end position="39"/>
    </location>
</feature>
<evidence type="ECO:0000313" key="3">
    <source>
        <dbReference type="EMBL" id="SFL57765.1"/>
    </source>
</evidence>
<dbReference type="PANTHER" id="PTHR34700">
    <property type="entry name" value="POTASSIUM BINDING PROTEIN KBP"/>
    <property type="match status" value="1"/>
</dbReference>
<accession>A0A1I4ITX6</accession>
<name>A0A1I4ITX6_9ACTN</name>
<dbReference type="Pfam" id="PF01476">
    <property type="entry name" value="LysM"/>
    <property type="match status" value="1"/>
</dbReference>
<dbReference type="PROSITE" id="PS51782">
    <property type="entry name" value="LYSM"/>
    <property type="match status" value="1"/>
</dbReference>
<dbReference type="EMBL" id="FOSW01000013">
    <property type="protein sequence ID" value="SFL57765.1"/>
    <property type="molecule type" value="Genomic_DNA"/>
</dbReference>
<organism evidence="3 4">
    <name type="scientific">Geodermatophilus ruber</name>
    <dbReference type="NCBI Taxonomy" id="504800"/>
    <lineage>
        <taxon>Bacteria</taxon>
        <taxon>Bacillati</taxon>
        <taxon>Actinomycetota</taxon>
        <taxon>Actinomycetes</taxon>
        <taxon>Geodermatophilales</taxon>
        <taxon>Geodermatophilaceae</taxon>
        <taxon>Geodermatophilus</taxon>
    </lineage>
</organism>
<reference evidence="3 4" key="1">
    <citation type="submission" date="2016-10" db="EMBL/GenBank/DDBJ databases">
        <authorList>
            <person name="de Groot N.N."/>
        </authorList>
    </citation>
    <scope>NUCLEOTIDE SEQUENCE [LARGE SCALE GENOMIC DNA]</scope>
    <source>
        <strain evidence="3 4">DSM 45317</strain>
    </source>
</reference>
<dbReference type="SUPFAM" id="SSF54106">
    <property type="entry name" value="LysM domain"/>
    <property type="match status" value="1"/>
</dbReference>
<gene>
    <name evidence="3" type="ORF">SAMN04488085_113128</name>
</gene>